<dbReference type="OrthoDB" id="282886at2"/>
<feature type="transmembrane region" description="Helical" evidence="2">
    <location>
        <begin position="92"/>
        <end position="111"/>
    </location>
</feature>
<gene>
    <name evidence="3" type="ORF">Poly30_21420</name>
</gene>
<keyword evidence="2" id="KW-1133">Transmembrane helix</keyword>
<evidence type="ECO:0000256" key="2">
    <source>
        <dbReference type="SAM" id="Phobius"/>
    </source>
</evidence>
<dbReference type="RefSeq" id="WP_145196975.1">
    <property type="nucleotide sequence ID" value="NZ_CP036434.1"/>
</dbReference>
<proteinExistence type="predicted"/>
<organism evidence="3 4">
    <name type="scientific">Saltatorellus ferox</name>
    <dbReference type="NCBI Taxonomy" id="2528018"/>
    <lineage>
        <taxon>Bacteria</taxon>
        <taxon>Pseudomonadati</taxon>
        <taxon>Planctomycetota</taxon>
        <taxon>Planctomycetia</taxon>
        <taxon>Planctomycetia incertae sedis</taxon>
        <taxon>Saltatorellus</taxon>
    </lineage>
</organism>
<dbReference type="AlphaFoldDB" id="A0A518ERA2"/>
<sequence>MTPDATTTDASTAASSPQRRTECPQCGSKLPDIPVSLCPYCASPLETAADRKKLESINASRIGRVREHATFAEAEAWDPPESQDWHQGARRVWWMLPLILLAAAFMVLIVLPPLGRGFDGGGVFATVIAAVMAGYGLFLGATGKAMQAEAVARPLMKRPGLIVDRRSDTRIRGWNGDTIYYFKIEFEDGVVGEFRFPGLGAKEDPYATNLPGVAYTRGTELLHFRHVRV</sequence>
<evidence type="ECO:0000256" key="1">
    <source>
        <dbReference type="SAM" id="MobiDB-lite"/>
    </source>
</evidence>
<dbReference type="Proteomes" id="UP000320390">
    <property type="component" value="Chromosome"/>
</dbReference>
<evidence type="ECO:0000313" key="3">
    <source>
        <dbReference type="EMBL" id="QDV06627.1"/>
    </source>
</evidence>
<protein>
    <submittedName>
        <fullName evidence="3">Uncharacterized protein</fullName>
    </submittedName>
</protein>
<dbReference type="EMBL" id="CP036434">
    <property type="protein sequence ID" value="QDV06627.1"/>
    <property type="molecule type" value="Genomic_DNA"/>
</dbReference>
<feature type="transmembrane region" description="Helical" evidence="2">
    <location>
        <begin position="123"/>
        <end position="143"/>
    </location>
</feature>
<keyword evidence="2" id="KW-0812">Transmembrane</keyword>
<feature type="region of interest" description="Disordered" evidence="1">
    <location>
        <begin position="1"/>
        <end position="29"/>
    </location>
</feature>
<keyword evidence="4" id="KW-1185">Reference proteome</keyword>
<keyword evidence="2" id="KW-0472">Membrane</keyword>
<feature type="compositionally biased region" description="Low complexity" evidence="1">
    <location>
        <begin position="1"/>
        <end position="17"/>
    </location>
</feature>
<name>A0A518ERA2_9BACT</name>
<evidence type="ECO:0000313" key="4">
    <source>
        <dbReference type="Proteomes" id="UP000320390"/>
    </source>
</evidence>
<accession>A0A518ERA2</accession>
<reference evidence="3 4" key="1">
    <citation type="submission" date="2019-02" db="EMBL/GenBank/DDBJ databases">
        <title>Deep-cultivation of Planctomycetes and their phenomic and genomic characterization uncovers novel biology.</title>
        <authorList>
            <person name="Wiegand S."/>
            <person name="Jogler M."/>
            <person name="Boedeker C."/>
            <person name="Pinto D."/>
            <person name="Vollmers J."/>
            <person name="Rivas-Marin E."/>
            <person name="Kohn T."/>
            <person name="Peeters S.H."/>
            <person name="Heuer A."/>
            <person name="Rast P."/>
            <person name="Oberbeckmann S."/>
            <person name="Bunk B."/>
            <person name="Jeske O."/>
            <person name="Meyerdierks A."/>
            <person name="Storesund J.E."/>
            <person name="Kallscheuer N."/>
            <person name="Luecker S."/>
            <person name="Lage O.M."/>
            <person name="Pohl T."/>
            <person name="Merkel B.J."/>
            <person name="Hornburger P."/>
            <person name="Mueller R.-W."/>
            <person name="Bruemmer F."/>
            <person name="Labrenz M."/>
            <person name="Spormann A.M."/>
            <person name="Op den Camp H."/>
            <person name="Overmann J."/>
            <person name="Amann R."/>
            <person name="Jetten M.S.M."/>
            <person name="Mascher T."/>
            <person name="Medema M.H."/>
            <person name="Devos D.P."/>
            <person name="Kaster A.-K."/>
            <person name="Ovreas L."/>
            <person name="Rohde M."/>
            <person name="Galperin M.Y."/>
            <person name="Jogler C."/>
        </authorList>
    </citation>
    <scope>NUCLEOTIDE SEQUENCE [LARGE SCALE GENOMIC DNA]</scope>
    <source>
        <strain evidence="3 4">Poly30</strain>
    </source>
</reference>